<organism evidence="2 3">
    <name type="scientific">Candidatus Ozemobacter sibiricus</name>
    <dbReference type="NCBI Taxonomy" id="2268124"/>
    <lineage>
        <taxon>Bacteria</taxon>
        <taxon>Candidatus Ozemobacteria</taxon>
        <taxon>Candidatus Ozemobacterales</taxon>
        <taxon>Candidatus Ozemobacteraceae</taxon>
        <taxon>Candidatus Ozemobacter</taxon>
    </lineage>
</organism>
<evidence type="ECO:0000313" key="2">
    <source>
        <dbReference type="EMBL" id="RCK79606.1"/>
    </source>
</evidence>
<dbReference type="Proteomes" id="UP000252355">
    <property type="component" value="Unassembled WGS sequence"/>
</dbReference>
<evidence type="ECO:0000313" key="3">
    <source>
        <dbReference type="Proteomes" id="UP000252355"/>
    </source>
</evidence>
<feature type="region of interest" description="Disordered" evidence="1">
    <location>
        <begin position="319"/>
        <end position="361"/>
    </location>
</feature>
<reference evidence="2 3" key="1">
    <citation type="submission" date="2018-05" db="EMBL/GenBank/DDBJ databases">
        <title>A metagenomic window into the 2 km-deep terrestrial subsurface aquifer revealed taxonomically and functionally diverse microbial community comprising novel uncultured bacterial lineages.</title>
        <authorList>
            <person name="Kadnikov V.V."/>
            <person name="Mardanov A.V."/>
            <person name="Beletsky A.V."/>
            <person name="Banks D."/>
            <person name="Pimenov N.V."/>
            <person name="Frank Y.A."/>
            <person name="Karnachuk O.V."/>
            <person name="Ravin N.V."/>
        </authorList>
    </citation>
    <scope>NUCLEOTIDE SEQUENCE [LARGE SCALE GENOMIC DNA]</scope>
    <source>
        <strain evidence="2">BY5</strain>
    </source>
</reference>
<evidence type="ECO:0000256" key="1">
    <source>
        <dbReference type="SAM" id="MobiDB-lite"/>
    </source>
</evidence>
<protein>
    <submittedName>
        <fullName evidence="2">Uncharacterized protein</fullName>
    </submittedName>
</protein>
<accession>A0A367ZNJ8</accession>
<proteinExistence type="predicted"/>
<dbReference type="EMBL" id="QOQW01000011">
    <property type="protein sequence ID" value="RCK79606.1"/>
    <property type="molecule type" value="Genomic_DNA"/>
</dbReference>
<gene>
    <name evidence="2" type="ORF">OZSIB_4078</name>
</gene>
<dbReference type="AlphaFoldDB" id="A0A367ZNJ8"/>
<sequence length="361" mass="39931">MKAMAWAMDHRADLGYNAPVMEEILLRPFHRGTYECLWAEHRYALLAVSLKKFRQAIGKLGRTPHVLAFLASLRHGTEQPWAEWNHALLSIYDHVKEHLDRPARQELIDRLLAGDPGVPTALFELGRRWHVAPVLGCRLFFPRRALYKFYDFGDQPGLWVCLGPMLIHLGWGALRARWEARTGMIGPALDERLATLAGGLEADAYVGWPLSLREVLEDHAAVAITPTRVWLHPRLALPLPPAVPFPADPVLAGWAALERAWDADPGLMPALPSFAEWRAHLTGPALPELVPPAPDEVADLYADLLDAFYEQQALEHGARLAEADGDAAGAGRADDEAGSPSEGEDPLALLDEAAERDGDRR</sequence>
<comment type="caution">
    <text evidence="2">The sequence shown here is derived from an EMBL/GenBank/DDBJ whole genome shotgun (WGS) entry which is preliminary data.</text>
</comment>
<name>A0A367ZNJ8_9BACT</name>